<gene>
    <name evidence="2" type="ORF">UFOVP509_11</name>
</gene>
<evidence type="ECO:0000259" key="1">
    <source>
        <dbReference type="PROSITE" id="PS50943"/>
    </source>
</evidence>
<accession>A0A6J5MIV8</accession>
<dbReference type="CDD" id="cd00093">
    <property type="entry name" value="HTH_XRE"/>
    <property type="match status" value="1"/>
</dbReference>
<dbReference type="EMBL" id="LR796479">
    <property type="protein sequence ID" value="CAB4147065.1"/>
    <property type="molecule type" value="Genomic_DNA"/>
</dbReference>
<reference evidence="2" key="1">
    <citation type="submission" date="2020-04" db="EMBL/GenBank/DDBJ databases">
        <authorList>
            <person name="Chiriac C."/>
            <person name="Salcher M."/>
            <person name="Ghai R."/>
            <person name="Kavagutti S V."/>
        </authorList>
    </citation>
    <scope>NUCLEOTIDE SEQUENCE</scope>
</reference>
<dbReference type="SUPFAM" id="SSF47413">
    <property type="entry name" value="lambda repressor-like DNA-binding domains"/>
    <property type="match status" value="1"/>
</dbReference>
<dbReference type="InterPro" id="IPR010982">
    <property type="entry name" value="Lambda_DNA-bd_dom_sf"/>
</dbReference>
<organism evidence="2">
    <name type="scientific">uncultured Caudovirales phage</name>
    <dbReference type="NCBI Taxonomy" id="2100421"/>
    <lineage>
        <taxon>Viruses</taxon>
        <taxon>Duplodnaviria</taxon>
        <taxon>Heunggongvirae</taxon>
        <taxon>Uroviricota</taxon>
        <taxon>Caudoviricetes</taxon>
        <taxon>Peduoviridae</taxon>
        <taxon>Maltschvirus</taxon>
        <taxon>Maltschvirus maltsch</taxon>
    </lineage>
</organism>
<proteinExistence type="predicted"/>
<dbReference type="SMART" id="SM00530">
    <property type="entry name" value="HTH_XRE"/>
    <property type="match status" value="1"/>
</dbReference>
<feature type="domain" description="HTH cro/C1-type" evidence="1">
    <location>
        <begin position="10"/>
        <end position="64"/>
    </location>
</feature>
<dbReference type="GO" id="GO:0003677">
    <property type="term" value="F:DNA binding"/>
    <property type="evidence" value="ECO:0007669"/>
    <property type="project" value="InterPro"/>
</dbReference>
<name>A0A6J5MIV8_9CAUD</name>
<protein>
    <submittedName>
        <fullName evidence="2">HTH_XRE domain containing protein</fullName>
    </submittedName>
</protein>
<evidence type="ECO:0000313" key="2">
    <source>
        <dbReference type="EMBL" id="CAB4147065.1"/>
    </source>
</evidence>
<sequence>MAKRTVRQHIRCYLAERDISAAQLARELGIDGSHLSLIVNGLRTPSLEVALRLSEMCEMDIRLFAPKATRTK</sequence>
<dbReference type="InterPro" id="IPR001387">
    <property type="entry name" value="Cro/C1-type_HTH"/>
</dbReference>
<dbReference type="Pfam" id="PF01381">
    <property type="entry name" value="HTH_3"/>
    <property type="match status" value="1"/>
</dbReference>
<dbReference type="PROSITE" id="PS50943">
    <property type="entry name" value="HTH_CROC1"/>
    <property type="match status" value="1"/>
</dbReference>
<dbReference type="Gene3D" id="1.10.260.40">
    <property type="entry name" value="lambda repressor-like DNA-binding domains"/>
    <property type="match status" value="1"/>
</dbReference>